<dbReference type="AlphaFoldDB" id="A0A8S1IYJ7"/>
<organism evidence="1 2">
    <name type="scientific">Ostreobium quekettii</name>
    <dbReference type="NCBI Taxonomy" id="121088"/>
    <lineage>
        <taxon>Eukaryota</taxon>
        <taxon>Viridiplantae</taxon>
        <taxon>Chlorophyta</taxon>
        <taxon>core chlorophytes</taxon>
        <taxon>Ulvophyceae</taxon>
        <taxon>TCBD clade</taxon>
        <taxon>Bryopsidales</taxon>
        <taxon>Ostreobineae</taxon>
        <taxon>Ostreobiaceae</taxon>
        <taxon>Ostreobium</taxon>
    </lineage>
</organism>
<protein>
    <submittedName>
        <fullName evidence="1">Uncharacterized protein</fullName>
    </submittedName>
</protein>
<dbReference type="EMBL" id="CAJHUC010000898">
    <property type="protein sequence ID" value="CAD7698868.1"/>
    <property type="molecule type" value="Genomic_DNA"/>
</dbReference>
<evidence type="ECO:0000313" key="2">
    <source>
        <dbReference type="Proteomes" id="UP000708148"/>
    </source>
</evidence>
<keyword evidence="2" id="KW-1185">Reference proteome</keyword>
<comment type="caution">
    <text evidence="1">The sequence shown here is derived from an EMBL/GenBank/DDBJ whole genome shotgun (WGS) entry which is preliminary data.</text>
</comment>
<name>A0A8S1IYJ7_9CHLO</name>
<reference evidence="1" key="1">
    <citation type="submission" date="2020-12" db="EMBL/GenBank/DDBJ databases">
        <authorList>
            <person name="Iha C."/>
        </authorList>
    </citation>
    <scope>NUCLEOTIDE SEQUENCE</scope>
</reference>
<proteinExistence type="predicted"/>
<sequence>MNVRSLLALHFAMADCGLQLAICVACASLKFLFSNRAHVPLLDAFVALSLLPTLCTGRPVHHENCITRTHRDTADAWSLIAIRRHFNHKSSCQVGRGVQQCGGHLSKQE</sequence>
<dbReference type="Proteomes" id="UP000708148">
    <property type="component" value="Unassembled WGS sequence"/>
</dbReference>
<accession>A0A8S1IYJ7</accession>
<evidence type="ECO:0000313" key="1">
    <source>
        <dbReference type="EMBL" id="CAD7698868.1"/>
    </source>
</evidence>
<gene>
    <name evidence="1" type="ORF">OSTQU699_LOCUS4227</name>
</gene>